<sequence>MNYSFYDQDVVKNNEEEAQKTAQIVYEQTSNAQDNIYCIVGMRSRDYNRRDDDMMDTDDNNGKMTRIRRNDYKILEPLSNTNSYVIDGLQDNNILIKGKINHLVIRDCVNSKIYLGQGVISGIDILYCQGLEIQMKNAVYNYLSIEHSNSVSIFGPVNNESLILIIRSLVVNIGLNETFSNYFDDMMLQDGKWKVYNNKFKSPYLSTYNM</sequence>
<dbReference type="Gene3D" id="2.160.20.70">
    <property type="match status" value="1"/>
</dbReference>
<evidence type="ECO:0000313" key="3">
    <source>
        <dbReference type="Proteomes" id="UP000236316"/>
    </source>
</evidence>
<dbReference type="PROSITE" id="PS51329">
    <property type="entry name" value="C_CAP_COFACTOR_C"/>
    <property type="match status" value="1"/>
</dbReference>
<proteinExistence type="predicted"/>
<dbReference type="GO" id="GO:0007010">
    <property type="term" value="P:cytoskeleton organization"/>
    <property type="evidence" value="ECO:0007669"/>
    <property type="project" value="InterPro"/>
</dbReference>
<dbReference type="RefSeq" id="YP_009448988.1">
    <property type="nucleotide sequence ID" value="NC_036594.1"/>
</dbReference>
<name>A0A2I2L591_9VIRU</name>
<evidence type="ECO:0000313" key="2">
    <source>
        <dbReference type="EMBL" id="SNW62686.1"/>
    </source>
</evidence>
<dbReference type="InterPro" id="IPR036223">
    <property type="entry name" value="CAP_C_sf"/>
</dbReference>
<dbReference type="InterPro" id="IPR013912">
    <property type="entry name" value="Adenylate_cyclase-assoc_CAP_C"/>
</dbReference>
<dbReference type="InterPro" id="IPR016098">
    <property type="entry name" value="CAP/MinC_C"/>
</dbReference>
<reference evidence="2" key="1">
    <citation type="submission" date="2017-08" db="EMBL/GenBank/DDBJ databases">
        <authorList>
            <consortium name="Urmite Genomes"/>
        </authorList>
    </citation>
    <scope>NUCLEOTIDE SEQUENCE [LARGE SCALE GENOMIC DNA]</scope>
    <source>
        <strain evidence="2">IHUMI-LCC2</strain>
    </source>
</reference>
<feature type="domain" description="C-CAP/cofactor C-like" evidence="1">
    <location>
        <begin position="21"/>
        <end position="185"/>
    </location>
</feature>
<dbReference type="InterPro" id="IPR017901">
    <property type="entry name" value="C-CAP_CF_C-like"/>
</dbReference>
<dbReference type="EMBL" id="LT906555">
    <property type="protein sequence ID" value="SNW62686.1"/>
    <property type="molecule type" value="Genomic_DNA"/>
</dbReference>
<dbReference type="Pfam" id="PF08603">
    <property type="entry name" value="CAP_C"/>
    <property type="match status" value="1"/>
</dbReference>
<gene>
    <name evidence="2" type="ORF">ORPV_782</name>
</gene>
<dbReference type="GO" id="GO:0003779">
    <property type="term" value="F:actin binding"/>
    <property type="evidence" value="ECO:0007669"/>
    <property type="project" value="InterPro"/>
</dbReference>
<dbReference type="Proteomes" id="UP000236316">
    <property type="component" value="Segment"/>
</dbReference>
<dbReference type="KEGG" id="vg:35382608"/>
<protein>
    <submittedName>
        <fullName evidence="2">Protein with CAP domain, possible adenyl cyclase-associated protein</fullName>
    </submittedName>
</protein>
<evidence type="ECO:0000259" key="1">
    <source>
        <dbReference type="PROSITE" id="PS51329"/>
    </source>
</evidence>
<keyword evidence="3" id="KW-1185">Reference proteome</keyword>
<accession>A0A2I2L591</accession>
<organism evidence="2">
    <name type="scientific">Orpheovirus IHUMI-LCC2</name>
    <dbReference type="NCBI Taxonomy" id="2023057"/>
    <lineage>
        <taxon>Viruses</taxon>
        <taxon>Varidnaviria</taxon>
        <taxon>Bamfordvirae</taxon>
        <taxon>Nucleocytoviricota</taxon>
        <taxon>Megaviricetes</taxon>
        <taxon>Pimascovirales</taxon>
        <taxon>Ocovirineae</taxon>
        <taxon>Orpheoviridae</taxon>
        <taxon>Alphaorpheovirus</taxon>
        <taxon>Alphaorpheovirus massiliense</taxon>
    </lineage>
</organism>
<dbReference type="SUPFAM" id="SSF69340">
    <property type="entry name" value="C-terminal domain of adenylylcyclase associated protein"/>
    <property type="match status" value="1"/>
</dbReference>
<dbReference type="GeneID" id="35382608"/>